<dbReference type="GO" id="GO:0006287">
    <property type="term" value="P:base-excision repair, gap-filling"/>
    <property type="evidence" value="ECO:0007669"/>
    <property type="project" value="TreeGrafter"/>
</dbReference>
<dbReference type="GO" id="GO:0003887">
    <property type="term" value="F:DNA-directed DNA polymerase activity"/>
    <property type="evidence" value="ECO:0007669"/>
    <property type="project" value="TreeGrafter"/>
</dbReference>
<dbReference type="PANTHER" id="PTHR10322">
    <property type="entry name" value="DNA POLYMERASE CATALYTIC SUBUNIT"/>
    <property type="match status" value="1"/>
</dbReference>
<dbReference type="RefSeq" id="XP_060329471.1">
    <property type="nucleotide sequence ID" value="XM_060473490.1"/>
</dbReference>
<accession>A0AA39N3T7</accession>
<dbReference type="GO" id="GO:0006297">
    <property type="term" value="P:nucleotide-excision repair, DNA gap filling"/>
    <property type="evidence" value="ECO:0007669"/>
    <property type="project" value="TreeGrafter"/>
</dbReference>
<dbReference type="Gene3D" id="3.30.342.10">
    <property type="entry name" value="DNA Polymerase, chain B, domain 1"/>
    <property type="match status" value="1"/>
</dbReference>
<reference evidence="4" key="1">
    <citation type="submission" date="2023-06" db="EMBL/GenBank/DDBJ databases">
        <authorList>
            <consortium name="Lawrence Berkeley National Laboratory"/>
            <person name="Ahrendt S."/>
            <person name="Sahu N."/>
            <person name="Indic B."/>
            <person name="Wong-Bajracharya J."/>
            <person name="Merenyi Z."/>
            <person name="Ke H.-M."/>
            <person name="Monk M."/>
            <person name="Kocsube S."/>
            <person name="Drula E."/>
            <person name="Lipzen A."/>
            <person name="Balint B."/>
            <person name="Henrissat B."/>
            <person name="Andreopoulos B."/>
            <person name="Martin F.M."/>
            <person name="Harder C.B."/>
            <person name="Rigling D."/>
            <person name="Ford K.L."/>
            <person name="Foster G.D."/>
            <person name="Pangilinan J."/>
            <person name="Papanicolaou A."/>
            <person name="Barry K."/>
            <person name="LaButti K."/>
            <person name="Viragh M."/>
            <person name="Koriabine M."/>
            <person name="Yan M."/>
            <person name="Riley R."/>
            <person name="Champramary S."/>
            <person name="Plett K.L."/>
            <person name="Tsai I.J."/>
            <person name="Slot J."/>
            <person name="Sipos G."/>
            <person name="Plett J."/>
            <person name="Nagy L.G."/>
            <person name="Grigoriev I.V."/>
        </authorList>
    </citation>
    <scope>NUCLEOTIDE SEQUENCE</scope>
    <source>
        <strain evidence="4">CCBAS 213</strain>
    </source>
</reference>
<comment type="caution">
    <text evidence="4">The sequence shown here is derived from an EMBL/GenBank/DDBJ whole genome shotgun (WGS) entry which is preliminary data.</text>
</comment>
<dbReference type="SUPFAM" id="SSF53098">
    <property type="entry name" value="Ribonuclease H-like"/>
    <property type="match status" value="1"/>
</dbReference>
<organism evidence="4 5">
    <name type="scientific">Armillaria tabescens</name>
    <name type="common">Ringless honey mushroom</name>
    <name type="synonym">Agaricus tabescens</name>
    <dbReference type="NCBI Taxonomy" id="1929756"/>
    <lineage>
        <taxon>Eukaryota</taxon>
        <taxon>Fungi</taxon>
        <taxon>Dikarya</taxon>
        <taxon>Basidiomycota</taxon>
        <taxon>Agaricomycotina</taxon>
        <taxon>Agaricomycetes</taxon>
        <taxon>Agaricomycetidae</taxon>
        <taxon>Agaricales</taxon>
        <taxon>Marasmiineae</taxon>
        <taxon>Physalacriaceae</taxon>
        <taxon>Desarmillaria</taxon>
    </lineage>
</organism>
<dbReference type="InterPro" id="IPR050240">
    <property type="entry name" value="DNA_pol_type-B"/>
</dbReference>
<feature type="region of interest" description="Disordered" evidence="2">
    <location>
        <begin position="1"/>
        <end position="35"/>
    </location>
</feature>
<dbReference type="InterPro" id="IPR006133">
    <property type="entry name" value="DNA-dir_DNA_pol_B_exonuc"/>
</dbReference>
<dbReference type="GO" id="GO:0003676">
    <property type="term" value="F:nucleic acid binding"/>
    <property type="evidence" value="ECO:0007669"/>
    <property type="project" value="InterPro"/>
</dbReference>
<dbReference type="Proteomes" id="UP001175211">
    <property type="component" value="Unassembled WGS sequence"/>
</dbReference>
<dbReference type="AlphaFoldDB" id="A0AA39N3T7"/>
<dbReference type="InterPro" id="IPR036397">
    <property type="entry name" value="RNaseH_sf"/>
</dbReference>
<dbReference type="PANTHER" id="PTHR10322:SF23">
    <property type="entry name" value="DNA POLYMERASE DELTA CATALYTIC SUBUNIT"/>
    <property type="match status" value="1"/>
</dbReference>
<evidence type="ECO:0000256" key="1">
    <source>
        <dbReference type="ARBA" id="ARBA00024411"/>
    </source>
</evidence>
<gene>
    <name evidence="4" type="ORF">EV420DRAFT_1551839</name>
</gene>
<protein>
    <recommendedName>
        <fullName evidence="1">DNA polymerase delta catalytic subunit</fullName>
    </recommendedName>
</protein>
<evidence type="ECO:0000256" key="2">
    <source>
        <dbReference type="SAM" id="MobiDB-lite"/>
    </source>
</evidence>
<proteinExistence type="predicted"/>
<dbReference type="InterPro" id="IPR012337">
    <property type="entry name" value="RNaseH-like_sf"/>
</dbReference>
<sequence>MKRNDTWDLLGQGGTSTVTRGSNRGTPDVMPSQKRRKLEQQIKLRAPLEEIQQRPPCQQLDAEKDDLIIQIVDLHEIPSSGDLILTGSTQRGNSVTAHIRGFTPYFYARPNEPGPFGSSDHMKAFHSLLNAATGVINVEIVSKVITGATGKACMLFKLTFEDSESLRAVQNTLLGARYDVYEANVDFATRFLVDHELPGLGGWVKFLAGKYKMVAAGDAKSHSQVEILISHNAVTTCAEDYPTAPLRVLSFDFETLFNLEEKNSKPSTDPIIQISNIVSRLGEASPFLRVIFTLDSCDPIDVDVYVCSYDTEREMLQAWQSFILAVDPDVLTGYNIMHFDLSYIIERVHLTMPGFDLNLSRWKVSSMNWSQPYFYEELFRVNGFYKNGRPGKYVEVEGRVVLDLYRYFTRNHARFQLDSYSLKNVAQKILSDDPDSQKLDMEYTDIPRCQNESSATRRHLAIYCLQDAKVPLQLLNKLCILEDYLGKGKEKQVPFANLLAPTPWLEDLGVQLAEARSVQSVIIN</sequence>
<dbReference type="Gene3D" id="3.30.420.10">
    <property type="entry name" value="Ribonuclease H-like superfamily/Ribonuclease H"/>
    <property type="match status" value="1"/>
</dbReference>
<feature type="domain" description="DNA-directed DNA polymerase family B exonuclease" evidence="3">
    <location>
        <begin position="178"/>
        <end position="425"/>
    </location>
</feature>
<dbReference type="GeneID" id="85357038"/>
<evidence type="ECO:0000259" key="3">
    <source>
        <dbReference type="Pfam" id="PF03104"/>
    </source>
</evidence>
<dbReference type="EMBL" id="JAUEPS010000023">
    <property type="protein sequence ID" value="KAK0457156.1"/>
    <property type="molecule type" value="Genomic_DNA"/>
</dbReference>
<dbReference type="GO" id="GO:0045004">
    <property type="term" value="P:DNA replication proofreading"/>
    <property type="evidence" value="ECO:0007669"/>
    <property type="project" value="TreeGrafter"/>
</dbReference>
<name>A0AA39N3T7_ARMTA</name>
<dbReference type="Pfam" id="PF03104">
    <property type="entry name" value="DNA_pol_B_exo1"/>
    <property type="match status" value="1"/>
</dbReference>
<dbReference type="GO" id="GO:0043625">
    <property type="term" value="C:delta DNA polymerase complex"/>
    <property type="evidence" value="ECO:0007669"/>
    <property type="project" value="TreeGrafter"/>
</dbReference>
<keyword evidence="5" id="KW-1185">Reference proteome</keyword>
<evidence type="ECO:0000313" key="5">
    <source>
        <dbReference type="Proteomes" id="UP001175211"/>
    </source>
</evidence>
<feature type="compositionally biased region" description="Polar residues" evidence="2">
    <location>
        <begin position="15"/>
        <end position="25"/>
    </location>
</feature>
<evidence type="ECO:0000313" key="4">
    <source>
        <dbReference type="EMBL" id="KAK0457156.1"/>
    </source>
</evidence>
<dbReference type="GO" id="GO:0008296">
    <property type="term" value="F:3'-5'-DNA exonuclease activity"/>
    <property type="evidence" value="ECO:0007669"/>
    <property type="project" value="TreeGrafter"/>
</dbReference>